<sequence length="254" mass="26895">MSAVPYSMHFAPEGDLLESARECEAEVFLRWYGNTREQLAEEYGPYDDASAFLAIADRAGEVVGAVRLLAPGGRAGLKTLTDVAAPPWSVPGARVAAAAGLDLGSTWEIATLGVRRQDRADGLRLSLALYHGLIAVCRANGMTSFVAVLDERVRRLLHSVGLLTQVLPGTSTAPYLGSAASTPVFARCVPVLDNQRQQFPDAYRLVTLGVGLDGITVPPAEAFRLHDGLRAPDDLSSTTLAAVPSDLALLTGRA</sequence>
<accession>A0A939LWS7</accession>
<dbReference type="Proteomes" id="UP000664209">
    <property type="component" value="Unassembled WGS sequence"/>
</dbReference>
<reference evidence="1" key="1">
    <citation type="submission" date="2021-03" db="EMBL/GenBank/DDBJ databases">
        <title>Actinotalea soli sp. nov., isolated from soil.</title>
        <authorList>
            <person name="Ping W."/>
            <person name="Zhang J."/>
        </authorList>
    </citation>
    <scope>NUCLEOTIDE SEQUENCE</scope>
    <source>
        <strain evidence="1">BY-33</strain>
    </source>
</reference>
<dbReference type="SUPFAM" id="SSF55729">
    <property type="entry name" value="Acyl-CoA N-acyltransferases (Nat)"/>
    <property type="match status" value="1"/>
</dbReference>
<dbReference type="InterPro" id="IPR016181">
    <property type="entry name" value="Acyl_CoA_acyltransferase"/>
</dbReference>
<evidence type="ECO:0000313" key="2">
    <source>
        <dbReference type="Proteomes" id="UP000664209"/>
    </source>
</evidence>
<dbReference type="EMBL" id="JAGEMK010000007">
    <property type="protein sequence ID" value="MBO1752687.1"/>
    <property type="molecule type" value="Genomic_DNA"/>
</dbReference>
<keyword evidence="2" id="KW-1185">Reference proteome</keyword>
<evidence type="ECO:0000313" key="1">
    <source>
        <dbReference type="EMBL" id="MBO1752687.1"/>
    </source>
</evidence>
<dbReference type="AlphaFoldDB" id="A0A939LWS7"/>
<proteinExistence type="predicted"/>
<dbReference type="RefSeq" id="WP_208056374.1">
    <property type="nucleotide sequence ID" value="NZ_JAGEMK010000007.1"/>
</dbReference>
<protein>
    <submittedName>
        <fullName evidence="1">Uncharacterized protein</fullName>
    </submittedName>
</protein>
<comment type="caution">
    <text evidence="1">The sequence shown here is derived from an EMBL/GenBank/DDBJ whole genome shotgun (WGS) entry which is preliminary data.</text>
</comment>
<gene>
    <name evidence="1" type="ORF">J4G33_12810</name>
</gene>
<organism evidence="1 2">
    <name type="scientific">Actinotalea soli</name>
    <dbReference type="NCBI Taxonomy" id="2819234"/>
    <lineage>
        <taxon>Bacteria</taxon>
        <taxon>Bacillati</taxon>
        <taxon>Actinomycetota</taxon>
        <taxon>Actinomycetes</taxon>
        <taxon>Micrococcales</taxon>
        <taxon>Cellulomonadaceae</taxon>
        <taxon>Actinotalea</taxon>
    </lineage>
</organism>
<name>A0A939LWS7_9CELL</name>
<dbReference type="Gene3D" id="3.40.630.30">
    <property type="match status" value="1"/>
</dbReference>